<dbReference type="Proteomes" id="UP000481288">
    <property type="component" value="Unassembled WGS sequence"/>
</dbReference>
<reference evidence="1 2" key="1">
    <citation type="submission" date="2018-05" db="EMBL/GenBank/DDBJ databases">
        <title>Whole genome sequencing for identification of molecular markers to develop diagnostic detection tools for the regulated plant pathogen Lachnellula willkommii.</title>
        <authorList>
            <person name="Giroux E."/>
            <person name="Bilodeau G."/>
        </authorList>
    </citation>
    <scope>NUCLEOTIDE SEQUENCE [LARGE SCALE GENOMIC DNA]</scope>
    <source>
        <strain evidence="1 2">CBS 625.97</strain>
    </source>
</reference>
<comment type="caution">
    <text evidence="1">The sequence shown here is derived from an EMBL/GenBank/DDBJ whole genome shotgun (WGS) entry which is preliminary data.</text>
</comment>
<evidence type="ECO:0000313" key="2">
    <source>
        <dbReference type="Proteomes" id="UP000481288"/>
    </source>
</evidence>
<sequence length="87" mass="10216">MAAWRPIRHLIGKQYMTAYFHYFPVSAPEEDQDARNMLYYLAKETMKILIAKFPGGYEEWAKEKGEEPVYRVMPPTTIGLELEETPM</sequence>
<evidence type="ECO:0000313" key="1">
    <source>
        <dbReference type="EMBL" id="TVY55405.1"/>
    </source>
</evidence>
<gene>
    <name evidence="1" type="ORF">LCER1_G008433</name>
</gene>
<keyword evidence="2" id="KW-1185">Reference proteome</keyword>
<dbReference type="AlphaFoldDB" id="A0A7D8YVD5"/>
<protein>
    <submittedName>
        <fullName evidence="1">Uncharacterized protein</fullName>
    </submittedName>
</protein>
<name>A0A7D8YVD5_9HELO</name>
<accession>A0A7D8YVD5</accession>
<proteinExistence type="predicted"/>
<organism evidence="1 2">
    <name type="scientific">Lachnellula cervina</name>
    <dbReference type="NCBI Taxonomy" id="1316786"/>
    <lineage>
        <taxon>Eukaryota</taxon>
        <taxon>Fungi</taxon>
        <taxon>Dikarya</taxon>
        <taxon>Ascomycota</taxon>
        <taxon>Pezizomycotina</taxon>
        <taxon>Leotiomycetes</taxon>
        <taxon>Helotiales</taxon>
        <taxon>Lachnaceae</taxon>
        <taxon>Lachnellula</taxon>
    </lineage>
</organism>
<dbReference type="OrthoDB" id="5772781at2759"/>
<dbReference type="EMBL" id="QGMG01000244">
    <property type="protein sequence ID" value="TVY55405.1"/>
    <property type="molecule type" value="Genomic_DNA"/>
</dbReference>